<dbReference type="AlphaFoldDB" id="A0A843V139"/>
<dbReference type="Pfam" id="PF12854">
    <property type="entry name" value="PPR_1"/>
    <property type="match status" value="1"/>
</dbReference>
<protein>
    <recommendedName>
        <fullName evidence="6">Pentatricopeptide repeat-containing protein</fullName>
    </recommendedName>
</protein>
<dbReference type="Proteomes" id="UP000652761">
    <property type="component" value="Unassembled WGS sequence"/>
</dbReference>
<sequence>MNRLFRKSPSLALVLRTCVEFSGKELRFSYVRNFGFPLLGAKSNNFCTRKDEGIEALDSICDLLRRSADWERLDASFRSVELSNTLVDGVLLSLKEPVDAKKALGFFHWCSRRRDYHHGLRSYCLIIHVLVRAGLFLDARALLESVILKNSGSETFLFSIVETLVNTYEEVLSCPKVFDYLVQTYSKLRMFDMAFRASAYIGEHGFFPSLISFNTLLHVVQRSDQNDLVWKVYEYMIVKRIYPNHLTVEIMTNSMCKGGILVKVVDVLDRIHSKRCSPTVIVNTALTLMIIDQNRVEDGITLLKRMLQKNMILDDVACSMTVYAYCKMGNLQLAYSSYDSMLKRGHCMNSFVCTSLIGLLCREGNVEDANCLLDEMLLAGLNPYDETYNLLIEWCSKLGRLEQSLAFYNQMLHRGHLPSCSAVTEMTGQLCKAGDVKCADDILTVLLDKGFTPDELTYCHLIDGFGRAGKFQDVLKLYHELEWRGPSPSLAVYTSVIRSLCQCERLKEAEKILTVMQQKSLVPSREIYEMISRASQKR</sequence>
<accession>A0A843V139</accession>
<dbReference type="PANTHER" id="PTHR47447:SF28">
    <property type="entry name" value="PENTACOTRIPEPTIDE-REPEAT REGION OF PRORP DOMAIN-CONTAINING PROTEIN"/>
    <property type="match status" value="1"/>
</dbReference>
<feature type="repeat" description="PPR" evidence="3">
    <location>
        <begin position="384"/>
        <end position="418"/>
    </location>
</feature>
<evidence type="ECO:0000313" key="5">
    <source>
        <dbReference type="Proteomes" id="UP000652761"/>
    </source>
</evidence>
<dbReference type="EMBL" id="NMUH01000830">
    <property type="protein sequence ID" value="MQL85479.1"/>
    <property type="molecule type" value="Genomic_DNA"/>
</dbReference>
<reference evidence="4" key="1">
    <citation type="submission" date="2017-07" db="EMBL/GenBank/DDBJ databases">
        <title>Taro Niue Genome Assembly and Annotation.</title>
        <authorList>
            <person name="Atibalentja N."/>
            <person name="Keating K."/>
            <person name="Fields C.J."/>
        </authorList>
    </citation>
    <scope>NUCLEOTIDE SEQUENCE</scope>
    <source>
        <strain evidence="4">Niue_2</strain>
        <tissue evidence="4">Leaf</tissue>
    </source>
</reference>
<dbReference type="PANTHER" id="PTHR47447">
    <property type="entry name" value="OS03G0856100 PROTEIN"/>
    <property type="match status" value="1"/>
</dbReference>
<dbReference type="InterPro" id="IPR002885">
    <property type="entry name" value="PPR_rpt"/>
</dbReference>
<dbReference type="Pfam" id="PF01535">
    <property type="entry name" value="PPR"/>
    <property type="match status" value="1"/>
</dbReference>
<feature type="repeat" description="PPR" evidence="3">
    <location>
        <begin position="314"/>
        <end position="348"/>
    </location>
</feature>
<evidence type="ECO:0000256" key="1">
    <source>
        <dbReference type="ARBA" id="ARBA00007626"/>
    </source>
</evidence>
<feature type="repeat" description="PPR" evidence="3">
    <location>
        <begin position="489"/>
        <end position="523"/>
    </location>
</feature>
<comment type="caution">
    <text evidence="4">The sequence shown here is derived from an EMBL/GenBank/DDBJ whole genome shotgun (WGS) entry which is preliminary data.</text>
</comment>
<organism evidence="4 5">
    <name type="scientific">Colocasia esculenta</name>
    <name type="common">Wild taro</name>
    <name type="synonym">Arum esculentum</name>
    <dbReference type="NCBI Taxonomy" id="4460"/>
    <lineage>
        <taxon>Eukaryota</taxon>
        <taxon>Viridiplantae</taxon>
        <taxon>Streptophyta</taxon>
        <taxon>Embryophyta</taxon>
        <taxon>Tracheophyta</taxon>
        <taxon>Spermatophyta</taxon>
        <taxon>Magnoliopsida</taxon>
        <taxon>Liliopsida</taxon>
        <taxon>Araceae</taxon>
        <taxon>Aroideae</taxon>
        <taxon>Colocasieae</taxon>
        <taxon>Colocasia</taxon>
    </lineage>
</organism>
<evidence type="ECO:0000313" key="4">
    <source>
        <dbReference type="EMBL" id="MQL85479.1"/>
    </source>
</evidence>
<dbReference type="Pfam" id="PF13041">
    <property type="entry name" value="PPR_2"/>
    <property type="match status" value="2"/>
</dbReference>
<evidence type="ECO:0008006" key="6">
    <source>
        <dbReference type="Google" id="ProtNLM"/>
    </source>
</evidence>
<evidence type="ECO:0000256" key="3">
    <source>
        <dbReference type="PROSITE-ProRule" id="PRU00708"/>
    </source>
</evidence>
<dbReference type="SMR" id="A0A843V139"/>
<proteinExistence type="inferred from homology"/>
<feature type="repeat" description="PPR" evidence="3">
    <location>
        <begin position="349"/>
        <end position="383"/>
    </location>
</feature>
<dbReference type="Gene3D" id="1.25.40.10">
    <property type="entry name" value="Tetratricopeptide repeat domain"/>
    <property type="match status" value="3"/>
</dbReference>
<evidence type="ECO:0000256" key="2">
    <source>
        <dbReference type="ARBA" id="ARBA00022737"/>
    </source>
</evidence>
<dbReference type="OrthoDB" id="185373at2759"/>
<dbReference type="PROSITE" id="PS51375">
    <property type="entry name" value="PPR"/>
    <property type="match status" value="5"/>
</dbReference>
<keyword evidence="2" id="KW-0677">Repeat</keyword>
<keyword evidence="5" id="KW-1185">Reference proteome</keyword>
<name>A0A843V139_COLES</name>
<gene>
    <name evidence="4" type="ORF">Taro_017983</name>
</gene>
<dbReference type="InterPro" id="IPR011990">
    <property type="entry name" value="TPR-like_helical_dom_sf"/>
</dbReference>
<comment type="similarity">
    <text evidence="1">Belongs to the PPR family. P subfamily.</text>
</comment>
<feature type="repeat" description="PPR" evidence="3">
    <location>
        <begin position="454"/>
        <end position="488"/>
    </location>
</feature>
<dbReference type="NCBIfam" id="TIGR00756">
    <property type="entry name" value="PPR"/>
    <property type="match status" value="4"/>
</dbReference>